<comment type="domain">
    <text evidence="7">The N-terminal region contains the highly conserved SGGXDS motif, predicted to be a P-loop motif involved in ATP binding.</text>
</comment>
<proteinExistence type="inferred from homology"/>
<dbReference type="InterPro" id="IPR015262">
    <property type="entry name" value="tRNA_Ile_lys_synt_subst-bd"/>
</dbReference>
<evidence type="ECO:0000256" key="3">
    <source>
        <dbReference type="ARBA" id="ARBA00022694"/>
    </source>
</evidence>
<feature type="domain" description="tRNA(Ile)-lysidine synthase substrate-binding" evidence="9">
    <location>
        <begin position="247"/>
        <end position="306"/>
    </location>
</feature>
<evidence type="ECO:0000256" key="4">
    <source>
        <dbReference type="ARBA" id="ARBA00022741"/>
    </source>
</evidence>
<comment type="subcellular location">
    <subcellularLocation>
        <location evidence="7">Cytoplasm</location>
    </subcellularLocation>
</comment>
<evidence type="ECO:0000256" key="1">
    <source>
        <dbReference type="ARBA" id="ARBA00022490"/>
    </source>
</evidence>
<evidence type="ECO:0000256" key="2">
    <source>
        <dbReference type="ARBA" id="ARBA00022598"/>
    </source>
</evidence>
<keyword evidence="5 7" id="KW-0067">ATP-binding</keyword>
<keyword evidence="3 7" id="KW-0819">tRNA processing</keyword>
<protein>
    <recommendedName>
        <fullName evidence="7">tRNA(Ile)-lysidine synthase</fullName>
        <ecNumber evidence="7">6.3.4.19</ecNumber>
    </recommendedName>
    <alternativeName>
        <fullName evidence="7">tRNA(Ile)-2-lysyl-cytidine synthase</fullName>
    </alternativeName>
    <alternativeName>
        <fullName evidence="7">tRNA(Ile)-lysidine synthetase</fullName>
    </alternativeName>
</protein>
<dbReference type="CDD" id="cd01992">
    <property type="entry name" value="TilS_N"/>
    <property type="match status" value="1"/>
</dbReference>
<dbReference type="PANTHER" id="PTHR43033">
    <property type="entry name" value="TRNA(ILE)-LYSIDINE SYNTHASE-RELATED"/>
    <property type="match status" value="1"/>
</dbReference>
<dbReference type="RefSeq" id="WP_245968914.1">
    <property type="nucleotide sequence ID" value="NZ_CBCRXS010000001.1"/>
</dbReference>
<dbReference type="InterPro" id="IPR012795">
    <property type="entry name" value="tRNA_Ile_lys_synt_N"/>
</dbReference>
<evidence type="ECO:0000259" key="8">
    <source>
        <dbReference type="Pfam" id="PF01171"/>
    </source>
</evidence>
<dbReference type="Gene3D" id="3.40.50.620">
    <property type="entry name" value="HUPs"/>
    <property type="match status" value="1"/>
</dbReference>
<dbReference type="EC" id="6.3.4.19" evidence="7"/>
<dbReference type="Pfam" id="PF01171">
    <property type="entry name" value="ATP_bind_3"/>
    <property type="match status" value="1"/>
</dbReference>
<sequence>MNPGVNSGAIAEVTGAVASFAQDHLDGTAVCVGLSGGADSLALTAAAVHAGLQVHALVVDHRLQEGSAAVADEAARSARAMGAQATVLPVDVEGRGGLEAAARRARYDALDEARAGRPVLLAHTLDDQAETVLLGLARGSGPRSIAGMRAWIPPFGRPLLGLRRASTVAACTDLGLSPHHDPHNTDPRFTRVRLRTEVLPLLEQVLHGGVVESLGRTASQLQDDIDVLEDMADDAAGVIAGDEIVCSEMTSIPAAIRRRLLRRWLVAQGATEPTGSVVNAVDALLVRWRGQGPVAVGGNPDHRLEIARRGARLVVERRVR</sequence>
<comment type="similarity">
    <text evidence="7">Belongs to the tRNA(Ile)-lysidine synthase family.</text>
</comment>
<dbReference type="Proteomes" id="UP000274762">
    <property type="component" value="Unassembled WGS sequence"/>
</dbReference>
<dbReference type="GO" id="GO:0005737">
    <property type="term" value="C:cytoplasm"/>
    <property type="evidence" value="ECO:0007669"/>
    <property type="project" value="UniProtKB-SubCell"/>
</dbReference>
<comment type="function">
    <text evidence="7">Ligates lysine onto the cytidine present at position 34 of the AUA codon-specific tRNA(Ile) that contains the anticodon CAU, in an ATP-dependent manner. Cytidine is converted to lysidine, thus changing the amino acid specificity of the tRNA from methionine to isoleucine.</text>
</comment>
<evidence type="ECO:0000259" key="9">
    <source>
        <dbReference type="Pfam" id="PF09179"/>
    </source>
</evidence>
<evidence type="ECO:0000256" key="5">
    <source>
        <dbReference type="ARBA" id="ARBA00022840"/>
    </source>
</evidence>
<feature type="binding site" evidence="7">
    <location>
        <begin position="35"/>
        <end position="40"/>
    </location>
    <ligand>
        <name>ATP</name>
        <dbReference type="ChEBI" id="CHEBI:30616"/>
    </ligand>
</feature>
<dbReference type="PANTHER" id="PTHR43033:SF1">
    <property type="entry name" value="TRNA(ILE)-LYSIDINE SYNTHASE-RELATED"/>
    <property type="match status" value="1"/>
</dbReference>
<accession>A0A495K0G2</accession>
<feature type="domain" description="tRNA(Ile)-lysidine/2-thiocytidine synthase N-terminal" evidence="8">
    <location>
        <begin position="30"/>
        <end position="196"/>
    </location>
</feature>
<dbReference type="GO" id="GO:0006400">
    <property type="term" value="P:tRNA modification"/>
    <property type="evidence" value="ECO:0007669"/>
    <property type="project" value="UniProtKB-UniRule"/>
</dbReference>
<dbReference type="SUPFAM" id="SSF82829">
    <property type="entry name" value="MesJ substrate recognition domain-like"/>
    <property type="match status" value="1"/>
</dbReference>
<comment type="caution">
    <text evidence="10">The sequence shown here is derived from an EMBL/GenBank/DDBJ whole genome shotgun (WGS) entry which is preliminary data.</text>
</comment>
<dbReference type="InterPro" id="IPR011063">
    <property type="entry name" value="TilS/TtcA_N"/>
</dbReference>
<organism evidence="10 11">
    <name type="scientific">Williamsia marianensis</name>
    <dbReference type="NCBI Taxonomy" id="85044"/>
    <lineage>
        <taxon>Bacteria</taxon>
        <taxon>Bacillati</taxon>
        <taxon>Actinomycetota</taxon>
        <taxon>Actinomycetes</taxon>
        <taxon>Mycobacteriales</taxon>
        <taxon>Nocardiaceae</taxon>
        <taxon>Williamsia</taxon>
    </lineage>
</organism>
<dbReference type="Gene3D" id="1.20.59.20">
    <property type="match status" value="1"/>
</dbReference>
<dbReference type="NCBIfam" id="TIGR02432">
    <property type="entry name" value="lysidine_TilS_N"/>
    <property type="match status" value="1"/>
</dbReference>
<evidence type="ECO:0000256" key="7">
    <source>
        <dbReference type="HAMAP-Rule" id="MF_01161"/>
    </source>
</evidence>
<gene>
    <name evidence="7" type="primary">tilS</name>
    <name evidence="10" type="ORF">DFJ75_0782</name>
</gene>
<evidence type="ECO:0000256" key="6">
    <source>
        <dbReference type="ARBA" id="ARBA00048539"/>
    </source>
</evidence>
<dbReference type="Pfam" id="PF09179">
    <property type="entry name" value="TilS"/>
    <property type="match status" value="1"/>
</dbReference>
<dbReference type="EMBL" id="RBKV01000001">
    <property type="protein sequence ID" value="RKR93992.1"/>
    <property type="molecule type" value="Genomic_DNA"/>
</dbReference>
<name>A0A495K0G2_WILMA</name>
<dbReference type="InterPro" id="IPR014729">
    <property type="entry name" value="Rossmann-like_a/b/a_fold"/>
</dbReference>
<dbReference type="GO" id="GO:0005524">
    <property type="term" value="F:ATP binding"/>
    <property type="evidence" value="ECO:0007669"/>
    <property type="project" value="UniProtKB-UniRule"/>
</dbReference>
<evidence type="ECO:0000313" key="11">
    <source>
        <dbReference type="Proteomes" id="UP000274762"/>
    </source>
</evidence>
<dbReference type="HAMAP" id="MF_01161">
    <property type="entry name" value="tRNA_Ile_lys_synt"/>
    <property type="match status" value="1"/>
</dbReference>
<comment type="catalytic activity">
    <reaction evidence="6 7">
        <text>cytidine(34) in tRNA(Ile2) + L-lysine + ATP = lysidine(34) in tRNA(Ile2) + AMP + diphosphate + H(+)</text>
        <dbReference type="Rhea" id="RHEA:43744"/>
        <dbReference type="Rhea" id="RHEA-COMP:10625"/>
        <dbReference type="Rhea" id="RHEA-COMP:10670"/>
        <dbReference type="ChEBI" id="CHEBI:15378"/>
        <dbReference type="ChEBI" id="CHEBI:30616"/>
        <dbReference type="ChEBI" id="CHEBI:32551"/>
        <dbReference type="ChEBI" id="CHEBI:33019"/>
        <dbReference type="ChEBI" id="CHEBI:82748"/>
        <dbReference type="ChEBI" id="CHEBI:83665"/>
        <dbReference type="ChEBI" id="CHEBI:456215"/>
        <dbReference type="EC" id="6.3.4.19"/>
    </reaction>
</comment>
<dbReference type="GO" id="GO:0032267">
    <property type="term" value="F:tRNA(Ile)-lysidine synthase activity"/>
    <property type="evidence" value="ECO:0007669"/>
    <property type="project" value="UniProtKB-EC"/>
</dbReference>
<keyword evidence="1 7" id="KW-0963">Cytoplasm</keyword>
<dbReference type="AlphaFoldDB" id="A0A495K0G2"/>
<keyword evidence="2 7" id="KW-0436">Ligase</keyword>
<evidence type="ECO:0000313" key="10">
    <source>
        <dbReference type="EMBL" id="RKR93992.1"/>
    </source>
</evidence>
<reference evidence="10 11" key="1">
    <citation type="submission" date="2018-10" db="EMBL/GenBank/DDBJ databases">
        <title>Sequencing the genomes of 1000 actinobacteria strains.</title>
        <authorList>
            <person name="Klenk H.-P."/>
        </authorList>
    </citation>
    <scope>NUCLEOTIDE SEQUENCE [LARGE SCALE GENOMIC DNA]</scope>
    <source>
        <strain evidence="10 11">DSM 44343</strain>
    </source>
</reference>
<dbReference type="SUPFAM" id="SSF52402">
    <property type="entry name" value="Adenine nucleotide alpha hydrolases-like"/>
    <property type="match status" value="1"/>
</dbReference>
<dbReference type="InterPro" id="IPR012094">
    <property type="entry name" value="tRNA_Ile_lys_synt"/>
</dbReference>
<keyword evidence="4 7" id="KW-0547">Nucleotide-binding</keyword>